<feature type="compositionally biased region" description="Polar residues" evidence="1">
    <location>
        <begin position="168"/>
        <end position="181"/>
    </location>
</feature>
<gene>
    <name evidence="2" type="ORF">BXZ70DRAFT_908952</name>
</gene>
<evidence type="ECO:0000313" key="2">
    <source>
        <dbReference type="EMBL" id="KAH8094562.1"/>
    </source>
</evidence>
<name>A0A8K0XMR9_9AGAR</name>
<evidence type="ECO:0000313" key="3">
    <source>
        <dbReference type="Proteomes" id="UP000813824"/>
    </source>
</evidence>
<evidence type="ECO:0000256" key="1">
    <source>
        <dbReference type="SAM" id="MobiDB-lite"/>
    </source>
</evidence>
<comment type="caution">
    <text evidence="2">The sequence shown here is derived from an EMBL/GenBank/DDBJ whole genome shotgun (WGS) entry which is preliminary data.</text>
</comment>
<protein>
    <submittedName>
        <fullName evidence="2">Uncharacterized protein</fullName>
    </submittedName>
</protein>
<keyword evidence="3" id="KW-1185">Reference proteome</keyword>
<dbReference type="Proteomes" id="UP000813824">
    <property type="component" value="Unassembled WGS sequence"/>
</dbReference>
<proteinExistence type="predicted"/>
<organism evidence="2 3">
    <name type="scientific">Cristinia sonorae</name>
    <dbReference type="NCBI Taxonomy" id="1940300"/>
    <lineage>
        <taxon>Eukaryota</taxon>
        <taxon>Fungi</taxon>
        <taxon>Dikarya</taxon>
        <taxon>Basidiomycota</taxon>
        <taxon>Agaricomycotina</taxon>
        <taxon>Agaricomycetes</taxon>
        <taxon>Agaricomycetidae</taxon>
        <taxon>Agaricales</taxon>
        <taxon>Pleurotineae</taxon>
        <taxon>Stephanosporaceae</taxon>
        <taxon>Cristinia</taxon>
    </lineage>
</organism>
<reference evidence="2" key="1">
    <citation type="journal article" date="2021" name="New Phytol.">
        <title>Evolutionary innovations through gain and loss of genes in the ectomycorrhizal Boletales.</title>
        <authorList>
            <person name="Wu G."/>
            <person name="Miyauchi S."/>
            <person name="Morin E."/>
            <person name="Kuo A."/>
            <person name="Drula E."/>
            <person name="Varga T."/>
            <person name="Kohler A."/>
            <person name="Feng B."/>
            <person name="Cao Y."/>
            <person name="Lipzen A."/>
            <person name="Daum C."/>
            <person name="Hundley H."/>
            <person name="Pangilinan J."/>
            <person name="Johnson J."/>
            <person name="Barry K."/>
            <person name="LaButti K."/>
            <person name="Ng V."/>
            <person name="Ahrendt S."/>
            <person name="Min B."/>
            <person name="Choi I.G."/>
            <person name="Park H."/>
            <person name="Plett J.M."/>
            <person name="Magnuson J."/>
            <person name="Spatafora J.W."/>
            <person name="Nagy L.G."/>
            <person name="Henrissat B."/>
            <person name="Grigoriev I.V."/>
            <person name="Yang Z.L."/>
            <person name="Xu J."/>
            <person name="Martin F.M."/>
        </authorList>
    </citation>
    <scope>NUCLEOTIDE SEQUENCE</scope>
    <source>
        <strain evidence="2">KKN 215</strain>
    </source>
</reference>
<dbReference type="AlphaFoldDB" id="A0A8K0XMR9"/>
<dbReference type="EMBL" id="JAEVFJ010000026">
    <property type="protein sequence ID" value="KAH8094562.1"/>
    <property type="molecule type" value="Genomic_DNA"/>
</dbReference>
<sequence length="209" mass="22133">MSDGPTARGILPIGEGDIRVSLSQPGNPRVVTVFRAGILVTSAEALHTANCDSKGGARKIQSYDRATGSTEDARVRLQNGNQNDIILTFCQTVRARTSGLSSQLKGVIMKQGGNGWRPTNGIERPGTEFKMTKGRWTGNRAPVLRCKVNLSNTVASLADVLGVRTDTRPNSTAGGSSNNIPSRRCSVETDPEDGLVKTAKAGSHETTKG</sequence>
<accession>A0A8K0XMR9</accession>
<feature type="region of interest" description="Disordered" evidence="1">
    <location>
        <begin position="165"/>
        <end position="209"/>
    </location>
</feature>